<protein>
    <recommendedName>
        <fullName evidence="5">Tetratricopeptide repeat protein</fullName>
    </recommendedName>
</protein>
<dbReference type="AlphaFoldDB" id="A0A8J2V6V8"/>
<dbReference type="EMBL" id="BMGH01000001">
    <property type="protein sequence ID" value="GGC97231.1"/>
    <property type="molecule type" value="Genomic_DNA"/>
</dbReference>
<reference evidence="3" key="1">
    <citation type="journal article" date="2014" name="Int. J. Syst. Evol. Microbiol.">
        <title>Complete genome sequence of Corynebacterium casei LMG S-19264T (=DSM 44701T), isolated from a smear-ripened cheese.</title>
        <authorList>
            <consortium name="US DOE Joint Genome Institute (JGI-PGF)"/>
            <person name="Walter F."/>
            <person name="Albersmeier A."/>
            <person name="Kalinowski J."/>
            <person name="Ruckert C."/>
        </authorList>
    </citation>
    <scope>NUCLEOTIDE SEQUENCE</scope>
    <source>
        <strain evidence="3">CGMCC 1.12921</strain>
    </source>
</reference>
<sequence>MRFFACVFSALAILAAIGAASLAPAAADQTDPSLEALFAELRDGTVIDAQATTDRIVEVWATAPSPTVNILYERATEAMYNDEYDLADELANHITGLAPHFAQGWVLQANIKIALNERQRALDAYREALELEPRHFIASSQLADILYANGEDRAAFDLYQQALKWNPHYEPARDASSRLRQVLTGQEI</sequence>
<evidence type="ECO:0000256" key="2">
    <source>
        <dbReference type="SAM" id="SignalP"/>
    </source>
</evidence>
<feature type="chain" id="PRO_5035326178" description="Tetratricopeptide repeat protein" evidence="2">
    <location>
        <begin position="26"/>
        <end position="188"/>
    </location>
</feature>
<evidence type="ECO:0000313" key="3">
    <source>
        <dbReference type="EMBL" id="GGC97231.1"/>
    </source>
</evidence>
<dbReference type="PROSITE" id="PS50005">
    <property type="entry name" value="TPR"/>
    <property type="match status" value="1"/>
</dbReference>
<keyword evidence="4" id="KW-1185">Reference proteome</keyword>
<dbReference type="SMART" id="SM00028">
    <property type="entry name" value="TPR"/>
    <property type="match status" value="3"/>
</dbReference>
<dbReference type="Pfam" id="PF13181">
    <property type="entry name" value="TPR_8"/>
    <property type="match status" value="1"/>
</dbReference>
<evidence type="ECO:0008006" key="5">
    <source>
        <dbReference type="Google" id="ProtNLM"/>
    </source>
</evidence>
<accession>A0A8J2V6V8</accession>
<dbReference type="SUPFAM" id="SSF48452">
    <property type="entry name" value="TPR-like"/>
    <property type="match status" value="1"/>
</dbReference>
<dbReference type="Gene3D" id="1.25.40.10">
    <property type="entry name" value="Tetratricopeptide repeat domain"/>
    <property type="match status" value="1"/>
</dbReference>
<proteinExistence type="predicted"/>
<comment type="caution">
    <text evidence="3">The sequence shown here is derived from an EMBL/GenBank/DDBJ whole genome shotgun (WGS) entry which is preliminary data.</text>
</comment>
<dbReference type="RefSeq" id="WP_188159503.1">
    <property type="nucleotide sequence ID" value="NZ_BMGH01000001.1"/>
</dbReference>
<name>A0A8J2V6V8_9PROT</name>
<feature type="repeat" description="TPR" evidence="1">
    <location>
        <begin position="102"/>
        <end position="135"/>
    </location>
</feature>
<dbReference type="InterPro" id="IPR011990">
    <property type="entry name" value="TPR-like_helical_dom_sf"/>
</dbReference>
<dbReference type="Proteomes" id="UP000613582">
    <property type="component" value="Unassembled WGS sequence"/>
</dbReference>
<organism evidence="3 4">
    <name type="scientific">Aquisalinus flavus</name>
    <dbReference type="NCBI Taxonomy" id="1526572"/>
    <lineage>
        <taxon>Bacteria</taxon>
        <taxon>Pseudomonadati</taxon>
        <taxon>Pseudomonadota</taxon>
        <taxon>Alphaproteobacteria</taxon>
        <taxon>Parvularculales</taxon>
        <taxon>Parvularculaceae</taxon>
        <taxon>Aquisalinus</taxon>
    </lineage>
</organism>
<dbReference type="InterPro" id="IPR019734">
    <property type="entry name" value="TPR_rpt"/>
</dbReference>
<evidence type="ECO:0000256" key="1">
    <source>
        <dbReference type="PROSITE-ProRule" id="PRU00339"/>
    </source>
</evidence>
<gene>
    <name evidence="3" type="ORF">GCM10011342_02690</name>
</gene>
<feature type="signal peptide" evidence="2">
    <location>
        <begin position="1"/>
        <end position="25"/>
    </location>
</feature>
<keyword evidence="1" id="KW-0802">TPR repeat</keyword>
<evidence type="ECO:0000313" key="4">
    <source>
        <dbReference type="Proteomes" id="UP000613582"/>
    </source>
</evidence>
<keyword evidence="2" id="KW-0732">Signal</keyword>
<reference evidence="3" key="2">
    <citation type="submission" date="2020-09" db="EMBL/GenBank/DDBJ databases">
        <authorList>
            <person name="Sun Q."/>
            <person name="Zhou Y."/>
        </authorList>
    </citation>
    <scope>NUCLEOTIDE SEQUENCE</scope>
    <source>
        <strain evidence="3">CGMCC 1.12921</strain>
    </source>
</reference>